<evidence type="ECO:0000256" key="1">
    <source>
        <dbReference type="SAM" id="Phobius"/>
    </source>
</evidence>
<keyword evidence="1" id="KW-1133">Transmembrane helix</keyword>
<keyword evidence="4" id="KW-1185">Reference proteome</keyword>
<gene>
    <name evidence="3" type="ORF">SLEP1_g18737</name>
</gene>
<dbReference type="EMBL" id="BPVZ01000026">
    <property type="protein sequence ID" value="GKV06920.1"/>
    <property type="molecule type" value="Genomic_DNA"/>
</dbReference>
<dbReference type="Proteomes" id="UP001054252">
    <property type="component" value="Unassembled WGS sequence"/>
</dbReference>
<comment type="caution">
    <text evidence="3">The sequence shown here is derived from an EMBL/GenBank/DDBJ whole genome shotgun (WGS) entry which is preliminary data.</text>
</comment>
<organism evidence="3 4">
    <name type="scientific">Rubroshorea leprosula</name>
    <dbReference type="NCBI Taxonomy" id="152421"/>
    <lineage>
        <taxon>Eukaryota</taxon>
        <taxon>Viridiplantae</taxon>
        <taxon>Streptophyta</taxon>
        <taxon>Embryophyta</taxon>
        <taxon>Tracheophyta</taxon>
        <taxon>Spermatophyta</taxon>
        <taxon>Magnoliopsida</taxon>
        <taxon>eudicotyledons</taxon>
        <taxon>Gunneridae</taxon>
        <taxon>Pentapetalae</taxon>
        <taxon>rosids</taxon>
        <taxon>malvids</taxon>
        <taxon>Malvales</taxon>
        <taxon>Dipterocarpaceae</taxon>
        <taxon>Rubroshorea</taxon>
    </lineage>
</organism>
<protein>
    <submittedName>
        <fullName evidence="3">Uncharacterized protein</fullName>
    </submittedName>
</protein>
<evidence type="ECO:0000313" key="3">
    <source>
        <dbReference type="EMBL" id="GKV06920.1"/>
    </source>
</evidence>
<keyword evidence="2" id="KW-0732">Signal</keyword>
<feature type="transmembrane region" description="Helical" evidence="1">
    <location>
        <begin position="27"/>
        <end position="46"/>
    </location>
</feature>
<feature type="chain" id="PRO_5043752969" evidence="2">
    <location>
        <begin position="21"/>
        <end position="82"/>
    </location>
</feature>
<sequence>MLVGLTCLLVIIFYAHKSDAYVRINVGLGLFVVALLVVPVLNAVYIKDQVGLYAGFYATVGAIGLSDIADALVQGVLIGAVG</sequence>
<evidence type="ECO:0000256" key="2">
    <source>
        <dbReference type="SAM" id="SignalP"/>
    </source>
</evidence>
<accession>A0AAV5J7T1</accession>
<evidence type="ECO:0000313" key="4">
    <source>
        <dbReference type="Proteomes" id="UP001054252"/>
    </source>
</evidence>
<reference evidence="3 4" key="1">
    <citation type="journal article" date="2021" name="Commun. Biol.">
        <title>The genome of Shorea leprosula (Dipterocarpaceae) highlights the ecological relevance of drought in aseasonal tropical rainforests.</title>
        <authorList>
            <person name="Ng K.K.S."/>
            <person name="Kobayashi M.J."/>
            <person name="Fawcett J.A."/>
            <person name="Hatakeyama M."/>
            <person name="Paape T."/>
            <person name="Ng C.H."/>
            <person name="Ang C.C."/>
            <person name="Tnah L.H."/>
            <person name="Lee C.T."/>
            <person name="Nishiyama T."/>
            <person name="Sese J."/>
            <person name="O'Brien M.J."/>
            <person name="Copetti D."/>
            <person name="Mohd Noor M.I."/>
            <person name="Ong R.C."/>
            <person name="Putra M."/>
            <person name="Sireger I.Z."/>
            <person name="Indrioko S."/>
            <person name="Kosugi Y."/>
            <person name="Izuno A."/>
            <person name="Isagi Y."/>
            <person name="Lee S.L."/>
            <person name="Shimizu K.K."/>
        </authorList>
    </citation>
    <scope>NUCLEOTIDE SEQUENCE [LARGE SCALE GENOMIC DNA]</scope>
    <source>
        <strain evidence="3">214</strain>
    </source>
</reference>
<proteinExistence type="predicted"/>
<dbReference type="AlphaFoldDB" id="A0AAV5J7T1"/>
<name>A0AAV5J7T1_9ROSI</name>
<keyword evidence="1" id="KW-0472">Membrane</keyword>
<feature type="signal peptide" evidence="2">
    <location>
        <begin position="1"/>
        <end position="20"/>
    </location>
</feature>
<keyword evidence="1" id="KW-0812">Transmembrane</keyword>